<dbReference type="EMBL" id="UYRR01034889">
    <property type="protein sequence ID" value="VDK62616.1"/>
    <property type="molecule type" value="Genomic_DNA"/>
</dbReference>
<sequence length="217" mass="25131">MKINFERVRSLQELENQKEALVCRNIKGKTRHTELKPNLWTLDGSFTHFTVGPANDNRKIFQANTRTTDNGQQGTPPLIQCAQFDSSRTNARTQRTDRHRVRTLYRVEGLTTRNISGRAQQHYIARISVRFRHVLVSKSFSAKVSKIFWNSEEKHEIHEIGAQLDTSVEGEVLFVKEKKHWMKLENETKVEWEHACEEATLTRHVPVHGVACANQCK</sequence>
<keyword evidence="2" id="KW-1185">Reference proteome</keyword>
<accession>A0A0M3KCA8</accession>
<evidence type="ECO:0000313" key="2">
    <source>
        <dbReference type="Proteomes" id="UP000267096"/>
    </source>
</evidence>
<proteinExistence type="predicted"/>
<reference evidence="3" key="1">
    <citation type="submission" date="2017-02" db="UniProtKB">
        <authorList>
            <consortium name="WormBaseParasite"/>
        </authorList>
    </citation>
    <scope>IDENTIFICATION</scope>
</reference>
<dbReference type="AlphaFoldDB" id="A0A0M3KCA8"/>
<name>A0A0M3KCA8_ANISI</name>
<protein>
    <submittedName>
        <fullName evidence="1 3">Uncharacterized protein</fullName>
    </submittedName>
</protein>
<organism evidence="3">
    <name type="scientific">Anisakis simplex</name>
    <name type="common">Herring worm</name>
    <dbReference type="NCBI Taxonomy" id="6269"/>
    <lineage>
        <taxon>Eukaryota</taxon>
        <taxon>Metazoa</taxon>
        <taxon>Ecdysozoa</taxon>
        <taxon>Nematoda</taxon>
        <taxon>Chromadorea</taxon>
        <taxon>Rhabditida</taxon>
        <taxon>Spirurina</taxon>
        <taxon>Ascaridomorpha</taxon>
        <taxon>Ascaridoidea</taxon>
        <taxon>Anisakidae</taxon>
        <taxon>Anisakis</taxon>
        <taxon>Anisakis simplex complex</taxon>
    </lineage>
</organism>
<dbReference type="Proteomes" id="UP000267096">
    <property type="component" value="Unassembled WGS sequence"/>
</dbReference>
<gene>
    <name evidence="1" type="ORF">ASIM_LOCUS18006</name>
</gene>
<reference evidence="1 2" key="2">
    <citation type="submission" date="2018-11" db="EMBL/GenBank/DDBJ databases">
        <authorList>
            <consortium name="Pathogen Informatics"/>
        </authorList>
    </citation>
    <scope>NUCLEOTIDE SEQUENCE [LARGE SCALE GENOMIC DNA]</scope>
</reference>
<evidence type="ECO:0000313" key="3">
    <source>
        <dbReference type="WBParaSite" id="ASIM_0001860801-mRNA-1"/>
    </source>
</evidence>
<evidence type="ECO:0000313" key="1">
    <source>
        <dbReference type="EMBL" id="VDK62616.1"/>
    </source>
</evidence>
<dbReference type="WBParaSite" id="ASIM_0001860801-mRNA-1">
    <property type="protein sequence ID" value="ASIM_0001860801-mRNA-1"/>
    <property type="gene ID" value="ASIM_0001860801"/>
</dbReference>